<reference evidence="2" key="1">
    <citation type="journal article" date="2011" name="Proc. Natl. Acad. Sci. U.S.A.">
        <title>Evolutionary erosion of yeast sex chromosomes by mating-type switching accidents.</title>
        <authorList>
            <person name="Gordon J.L."/>
            <person name="Armisen D."/>
            <person name="Proux-Wera E."/>
            <person name="Oheigeartaigh S.S."/>
            <person name="Byrne K.P."/>
            <person name="Wolfe K.H."/>
        </authorList>
    </citation>
    <scope>NUCLEOTIDE SEQUENCE [LARGE SCALE GENOMIC DNA]</scope>
    <source>
        <strain evidence="2">ATCC 76901 / BCRC 22586 / CBS 4309 / NBRC 1992 / NRRL Y-12630</strain>
    </source>
</reference>
<organism evidence="1 2">
    <name type="scientific">Naumovozyma castellii</name>
    <name type="common">Yeast</name>
    <name type="synonym">Saccharomyces castellii</name>
    <dbReference type="NCBI Taxonomy" id="27288"/>
    <lineage>
        <taxon>Eukaryota</taxon>
        <taxon>Fungi</taxon>
        <taxon>Dikarya</taxon>
        <taxon>Ascomycota</taxon>
        <taxon>Saccharomycotina</taxon>
        <taxon>Saccharomycetes</taxon>
        <taxon>Saccharomycetales</taxon>
        <taxon>Saccharomycetaceae</taxon>
        <taxon>Naumovozyma</taxon>
    </lineage>
</organism>
<dbReference type="RefSeq" id="XP_003674175.1">
    <property type="nucleotide sequence ID" value="XM_003674127.1"/>
</dbReference>
<dbReference type="AlphaFoldDB" id="G0V8J6"/>
<evidence type="ECO:0000313" key="1">
    <source>
        <dbReference type="EMBL" id="CCC67795.1"/>
    </source>
</evidence>
<dbReference type="FunCoup" id="G0V8J6">
    <property type="interactions" value="34"/>
</dbReference>
<keyword evidence="2" id="KW-1185">Reference proteome</keyword>
<dbReference type="HOGENOM" id="CLU_1627036_0_0_1"/>
<dbReference type="eggNOG" id="ENOG502S9M3">
    <property type="taxonomic scope" value="Eukaryota"/>
</dbReference>
<name>G0V8J6_NAUCA</name>
<proteinExistence type="predicted"/>
<dbReference type="KEGG" id="ncs:NCAS_0A12370"/>
<accession>G0V8J6</accession>
<dbReference type="OMA" id="FRIKRKH"/>
<dbReference type="InParanoid" id="G0V8J6"/>
<dbReference type="STRING" id="1064592.G0V8J6"/>
<dbReference type="Proteomes" id="UP000001640">
    <property type="component" value="Chromosome 1"/>
</dbReference>
<dbReference type="EMBL" id="HE576752">
    <property type="protein sequence ID" value="CCC67795.1"/>
    <property type="molecule type" value="Genomic_DNA"/>
</dbReference>
<reference key="2">
    <citation type="submission" date="2011-08" db="EMBL/GenBank/DDBJ databases">
        <title>Genome sequence of Naumovozyma castellii.</title>
        <authorList>
            <person name="Gordon J.L."/>
            <person name="Armisen D."/>
            <person name="Proux-Wera E."/>
            <person name="OhEigeartaigh S.S."/>
            <person name="Byrne K.P."/>
            <person name="Wolfe K.H."/>
        </authorList>
    </citation>
    <scope>NUCLEOTIDE SEQUENCE</scope>
    <source>
        <strain>Type strain:CBS 4309</strain>
    </source>
</reference>
<protein>
    <submittedName>
        <fullName evidence="1">Uncharacterized protein</fullName>
    </submittedName>
</protein>
<sequence length="181" mass="21376">MDDKEQDEEKELTIHEVVDRLLTEDLPHLNKTRTLIFTLSADARSVIEHDLKSSEGTKSSLGAIIRSRTSISVLFLNKLQYLYMYLMKFEAVNEQNTIEYNSFVIYGLDSLIEQMVANERSENAQERINVEQLRIANLIFNTLFRIKRKLDMKNIIITYLNPQSFLIHDLRRLQKYWEDIC</sequence>
<gene>
    <name evidence="1" type="primary">NCAS0A12370</name>
    <name evidence="1" type="ordered locus">NCAS_0A12370</name>
</gene>
<dbReference type="GeneID" id="96901273"/>
<dbReference type="OrthoDB" id="4053447at2759"/>
<evidence type="ECO:0000313" key="2">
    <source>
        <dbReference type="Proteomes" id="UP000001640"/>
    </source>
</evidence>